<accession>A0A919NAY4</accession>
<dbReference type="Proteomes" id="UP000629619">
    <property type="component" value="Unassembled WGS sequence"/>
</dbReference>
<gene>
    <name evidence="2" type="ORF">Asi03nite_49770</name>
</gene>
<dbReference type="EMBL" id="BOMW01000050">
    <property type="protein sequence ID" value="GIF07439.1"/>
    <property type="molecule type" value="Genomic_DNA"/>
</dbReference>
<evidence type="ECO:0000313" key="3">
    <source>
        <dbReference type="Proteomes" id="UP000629619"/>
    </source>
</evidence>
<keyword evidence="3" id="KW-1185">Reference proteome</keyword>
<dbReference type="AlphaFoldDB" id="A0A919NAY4"/>
<feature type="region of interest" description="Disordered" evidence="1">
    <location>
        <begin position="1"/>
        <end position="30"/>
    </location>
</feature>
<dbReference type="RefSeq" id="WP_203682839.1">
    <property type="nucleotide sequence ID" value="NZ_BOMW01000050.1"/>
</dbReference>
<comment type="caution">
    <text evidence="2">The sequence shown here is derived from an EMBL/GenBank/DDBJ whole genome shotgun (WGS) entry which is preliminary data.</text>
</comment>
<reference evidence="2" key="1">
    <citation type="submission" date="2021-01" db="EMBL/GenBank/DDBJ databases">
        <title>Whole genome shotgun sequence of Actinoplanes siamensis NBRC 109076.</title>
        <authorList>
            <person name="Komaki H."/>
            <person name="Tamura T."/>
        </authorList>
    </citation>
    <scope>NUCLEOTIDE SEQUENCE</scope>
    <source>
        <strain evidence="2">NBRC 109076</strain>
    </source>
</reference>
<protein>
    <submittedName>
        <fullName evidence="2">Uncharacterized protein</fullName>
    </submittedName>
</protein>
<evidence type="ECO:0000313" key="2">
    <source>
        <dbReference type="EMBL" id="GIF07439.1"/>
    </source>
</evidence>
<organism evidence="2 3">
    <name type="scientific">Actinoplanes siamensis</name>
    <dbReference type="NCBI Taxonomy" id="1223317"/>
    <lineage>
        <taxon>Bacteria</taxon>
        <taxon>Bacillati</taxon>
        <taxon>Actinomycetota</taxon>
        <taxon>Actinomycetes</taxon>
        <taxon>Micromonosporales</taxon>
        <taxon>Micromonosporaceae</taxon>
        <taxon>Actinoplanes</taxon>
    </lineage>
</organism>
<proteinExistence type="predicted"/>
<sequence>MPTLEDRVANLEERMDEQERLRASQDRDQSELGLKLAAQDRLLKSLAKTQSEHTAILNRHTTILNRHTGMFEEHAAILAQHTADLHLLKGGVQQIIGMLDTLIAPDGDR</sequence>
<name>A0A919NAY4_9ACTN</name>
<evidence type="ECO:0000256" key="1">
    <source>
        <dbReference type="SAM" id="MobiDB-lite"/>
    </source>
</evidence>